<gene>
    <name evidence="1" type="ORF">D3877_10220</name>
</gene>
<protein>
    <submittedName>
        <fullName evidence="1">Uncharacterized protein</fullName>
    </submittedName>
</protein>
<organism evidence="1 2">
    <name type="scientific">Azospirillum cavernae</name>
    <dbReference type="NCBI Taxonomy" id="2320860"/>
    <lineage>
        <taxon>Bacteria</taxon>
        <taxon>Pseudomonadati</taxon>
        <taxon>Pseudomonadota</taxon>
        <taxon>Alphaproteobacteria</taxon>
        <taxon>Rhodospirillales</taxon>
        <taxon>Azospirillaceae</taxon>
        <taxon>Azospirillum</taxon>
    </lineage>
</organism>
<dbReference type="OrthoDB" id="8080957at2"/>
<evidence type="ECO:0000313" key="2">
    <source>
        <dbReference type="Proteomes" id="UP000283458"/>
    </source>
</evidence>
<evidence type="ECO:0000313" key="1">
    <source>
        <dbReference type="EMBL" id="RJF84844.1"/>
    </source>
</evidence>
<reference evidence="1 2" key="1">
    <citation type="submission" date="2018-09" db="EMBL/GenBank/DDBJ databases">
        <authorList>
            <person name="Zhu H."/>
        </authorList>
    </citation>
    <scope>NUCLEOTIDE SEQUENCE [LARGE SCALE GENOMIC DNA]</scope>
    <source>
        <strain evidence="1 2">K2W22B-5</strain>
    </source>
</reference>
<dbReference type="RefSeq" id="WP_119830477.1">
    <property type="nucleotide sequence ID" value="NZ_QYUL01000001.1"/>
</dbReference>
<keyword evidence="2" id="KW-1185">Reference proteome</keyword>
<accession>A0A418W4G8</accession>
<dbReference type="AlphaFoldDB" id="A0A418W4G8"/>
<sequence>MPRKPVHITAKIAVRTPCGEQGCWSVIRELRRFDRPLLVSRVQAHPTTVADYLRRLTLAGYVTRSDNAVYELVNDQPDAPRLRRDGTPAAEPGIGQEQMWRSMKMLGEFSPRELAAAASTDAARVTPTTAASYVKHLWRAGYLLCVAEARFGVGKAGAQARYRLKPSMNTGPLAPQVQRTDWVWDPNTRKALAPETRDQGGLHAEQ</sequence>
<dbReference type="Proteomes" id="UP000283458">
    <property type="component" value="Unassembled WGS sequence"/>
</dbReference>
<dbReference type="EMBL" id="QYUL01000001">
    <property type="protein sequence ID" value="RJF84844.1"/>
    <property type="molecule type" value="Genomic_DNA"/>
</dbReference>
<proteinExistence type="predicted"/>
<comment type="caution">
    <text evidence="1">The sequence shown here is derived from an EMBL/GenBank/DDBJ whole genome shotgun (WGS) entry which is preliminary data.</text>
</comment>
<name>A0A418W4G8_9PROT</name>